<dbReference type="Proteomes" id="UP000230116">
    <property type="component" value="Unassembled WGS sequence"/>
</dbReference>
<organism evidence="7 8">
    <name type="scientific">Candidatus Roizmanbacteria bacterium CG01_land_8_20_14_3_00_33_9</name>
    <dbReference type="NCBI Taxonomy" id="1974843"/>
    <lineage>
        <taxon>Bacteria</taxon>
        <taxon>Candidatus Roizmaniibacteriota</taxon>
    </lineage>
</organism>
<evidence type="ECO:0000256" key="3">
    <source>
        <dbReference type="ARBA" id="ARBA00023002"/>
    </source>
</evidence>
<evidence type="ECO:0000256" key="5">
    <source>
        <dbReference type="ARBA" id="ARBA00023284"/>
    </source>
</evidence>
<feature type="domain" description="Thioredoxin-like fold" evidence="6">
    <location>
        <begin position="21"/>
        <end position="141"/>
    </location>
</feature>
<dbReference type="PANTHER" id="PTHR13887:SF14">
    <property type="entry name" value="DISULFIDE BOND FORMATION PROTEIN D"/>
    <property type="match status" value="1"/>
</dbReference>
<gene>
    <name evidence="7" type="ORF">COS12_00390</name>
</gene>
<reference evidence="8" key="1">
    <citation type="submission" date="2017-09" db="EMBL/GenBank/DDBJ databases">
        <title>Depth-based differentiation of microbial function through sediment-hosted aquifers and enrichment of novel symbionts in the deep terrestrial subsurface.</title>
        <authorList>
            <person name="Probst A.J."/>
            <person name="Ladd B."/>
            <person name="Jarett J.K."/>
            <person name="Geller-Mcgrath D.E."/>
            <person name="Sieber C.M.K."/>
            <person name="Emerson J.B."/>
            <person name="Anantharaman K."/>
            <person name="Thomas B.C."/>
            <person name="Malmstrom R."/>
            <person name="Stieglmeier M."/>
            <person name="Klingl A."/>
            <person name="Woyke T."/>
            <person name="Ryan C.M."/>
            <person name="Banfield J.F."/>
        </authorList>
    </citation>
    <scope>NUCLEOTIDE SEQUENCE [LARGE SCALE GENOMIC DNA]</scope>
</reference>
<feature type="non-terminal residue" evidence="7">
    <location>
        <position position="1"/>
    </location>
</feature>
<keyword evidence="5" id="KW-0676">Redox-active center</keyword>
<evidence type="ECO:0000256" key="4">
    <source>
        <dbReference type="ARBA" id="ARBA00023157"/>
    </source>
</evidence>
<accession>A0A2M7E5H9</accession>
<dbReference type="PANTHER" id="PTHR13887">
    <property type="entry name" value="GLUTATHIONE S-TRANSFERASE KAPPA"/>
    <property type="match status" value="1"/>
</dbReference>
<comment type="similarity">
    <text evidence="1">Belongs to the thioredoxin family. DsbA subfamily.</text>
</comment>
<dbReference type="GO" id="GO:0016491">
    <property type="term" value="F:oxidoreductase activity"/>
    <property type="evidence" value="ECO:0007669"/>
    <property type="project" value="UniProtKB-KW"/>
</dbReference>
<proteinExistence type="inferred from homology"/>
<protein>
    <recommendedName>
        <fullName evidence="6">Thioredoxin-like fold domain-containing protein</fullName>
    </recommendedName>
</protein>
<evidence type="ECO:0000259" key="6">
    <source>
        <dbReference type="Pfam" id="PF13462"/>
    </source>
</evidence>
<evidence type="ECO:0000256" key="2">
    <source>
        <dbReference type="ARBA" id="ARBA00022729"/>
    </source>
</evidence>
<keyword evidence="4" id="KW-1015">Disulfide bond</keyword>
<dbReference type="InterPro" id="IPR012336">
    <property type="entry name" value="Thioredoxin-like_fold"/>
</dbReference>
<dbReference type="Gene3D" id="3.40.30.10">
    <property type="entry name" value="Glutaredoxin"/>
    <property type="match status" value="1"/>
</dbReference>
<comment type="caution">
    <text evidence="7">The sequence shown here is derived from an EMBL/GenBank/DDBJ whole genome shotgun (WGS) entry which is preliminary data.</text>
</comment>
<evidence type="ECO:0000313" key="8">
    <source>
        <dbReference type="Proteomes" id="UP000230116"/>
    </source>
</evidence>
<dbReference type="Pfam" id="PF13462">
    <property type="entry name" value="Thioredoxin_4"/>
    <property type="match status" value="1"/>
</dbReference>
<dbReference type="InterPro" id="IPR036249">
    <property type="entry name" value="Thioredoxin-like_sf"/>
</dbReference>
<keyword evidence="3" id="KW-0560">Oxidoreductase</keyword>
<dbReference type="SUPFAM" id="SSF52833">
    <property type="entry name" value="Thioredoxin-like"/>
    <property type="match status" value="1"/>
</dbReference>
<keyword evidence="2" id="KW-0732">Signal</keyword>
<evidence type="ECO:0000313" key="7">
    <source>
        <dbReference type="EMBL" id="PIV62992.1"/>
    </source>
</evidence>
<dbReference type="EMBL" id="PETM01000003">
    <property type="protein sequence ID" value="PIV62992.1"/>
    <property type="molecule type" value="Genomic_DNA"/>
</dbReference>
<name>A0A2M7E5H9_9BACT</name>
<dbReference type="AlphaFoldDB" id="A0A2M7E5H9"/>
<evidence type="ECO:0000256" key="1">
    <source>
        <dbReference type="ARBA" id="ARBA00005791"/>
    </source>
</evidence>
<sequence>FHDFLQEFESSSSANFPITKKVTLIFRHFPLQIHSASMDAAYAAEAAALQGKFWEMDDQLFGKQDIWSTSTNPRQNFINMASEIKLDIEKFKSDMDSKVVKNKVQADLASGNKAEINSTPTFFLNGNKIELTTLDEFKKLLLK</sequence>